<keyword evidence="2" id="KW-1185">Reference proteome</keyword>
<name>A0A1A9ZIV8_GLOPL</name>
<reference evidence="2" key="1">
    <citation type="submission" date="2014-03" db="EMBL/GenBank/DDBJ databases">
        <authorList>
            <person name="Aksoy S."/>
            <person name="Warren W."/>
            <person name="Wilson R.K."/>
        </authorList>
    </citation>
    <scope>NUCLEOTIDE SEQUENCE [LARGE SCALE GENOMIC DNA]</scope>
    <source>
        <strain evidence="2">IAEA</strain>
    </source>
</reference>
<reference evidence="1" key="2">
    <citation type="submission" date="2020-05" db="UniProtKB">
        <authorList>
            <consortium name="EnsemblMetazoa"/>
        </authorList>
    </citation>
    <scope>IDENTIFICATION</scope>
    <source>
        <strain evidence="1">IAEA</strain>
    </source>
</reference>
<sequence length="120" mass="14368">MLKYCLNELLLIIPKRIRIRYLIAGYFVWCASNPTSPMEFCCHMKAELNLVELPFQSSFLNLKTPNRFSGDYTPIRLAHCRTNYLLFTPFLFLYRPYNSNYYWFNQFNDSINTIINVLLM</sequence>
<organism evidence="1 2">
    <name type="scientific">Glossina pallidipes</name>
    <name type="common">Tsetse fly</name>
    <dbReference type="NCBI Taxonomy" id="7398"/>
    <lineage>
        <taxon>Eukaryota</taxon>
        <taxon>Metazoa</taxon>
        <taxon>Ecdysozoa</taxon>
        <taxon>Arthropoda</taxon>
        <taxon>Hexapoda</taxon>
        <taxon>Insecta</taxon>
        <taxon>Pterygota</taxon>
        <taxon>Neoptera</taxon>
        <taxon>Endopterygota</taxon>
        <taxon>Diptera</taxon>
        <taxon>Brachycera</taxon>
        <taxon>Muscomorpha</taxon>
        <taxon>Hippoboscoidea</taxon>
        <taxon>Glossinidae</taxon>
        <taxon>Glossina</taxon>
    </lineage>
</organism>
<evidence type="ECO:0000313" key="1">
    <source>
        <dbReference type="EnsemblMetazoa" id="GPAI016122-PA"/>
    </source>
</evidence>
<dbReference type="VEuPathDB" id="VectorBase:GPAI016122"/>
<protein>
    <submittedName>
        <fullName evidence="1">Uncharacterized protein</fullName>
    </submittedName>
</protein>
<dbReference type="Proteomes" id="UP000092445">
    <property type="component" value="Unassembled WGS sequence"/>
</dbReference>
<accession>A0A1A9ZIV8</accession>
<dbReference type="AlphaFoldDB" id="A0A1A9ZIV8"/>
<proteinExistence type="predicted"/>
<dbReference type="EnsemblMetazoa" id="GPAI016122-RA">
    <property type="protein sequence ID" value="GPAI016122-PA"/>
    <property type="gene ID" value="GPAI016122"/>
</dbReference>
<evidence type="ECO:0000313" key="2">
    <source>
        <dbReference type="Proteomes" id="UP000092445"/>
    </source>
</evidence>